<dbReference type="GO" id="GO:0006979">
    <property type="term" value="P:response to oxidative stress"/>
    <property type="evidence" value="ECO:0007669"/>
    <property type="project" value="InterPro"/>
</dbReference>
<comment type="similarity">
    <text evidence="1 4">Belongs to the glutathione peroxidase family.</text>
</comment>
<accession>A0AAV7QWG0</accession>
<sequence>MWIGLNAWPCYSGSTLEQFPVLNRLMTTFKDASFSILGFPCNQFGLQSPEENEETLSVLQYVRPGQGFLPNFPLFAKVDVNGHKEHPLYAYLKESCPFVNTIIGDTHRLHWSPVKVSDVRWNFEKFLVDADGIPIRRYDLKTSFDVIESDIHMLLKKDSASTDSSN</sequence>
<reference evidence="5" key="1">
    <citation type="journal article" date="2022" name="bioRxiv">
        <title>Sequencing and chromosome-scale assembly of the giantPleurodeles waltlgenome.</title>
        <authorList>
            <person name="Brown T."/>
            <person name="Elewa A."/>
            <person name="Iarovenko S."/>
            <person name="Subramanian E."/>
            <person name="Araus A.J."/>
            <person name="Petzold A."/>
            <person name="Susuki M."/>
            <person name="Suzuki K.-i.T."/>
            <person name="Hayashi T."/>
            <person name="Toyoda A."/>
            <person name="Oliveira C."/>
            <person name="Osipova E."/>
            <person name="Leigh N.D."/>
            <person name="Simon A."/>
            <person name="Yun M.H."/>
        </authorList>
    </citation>
    <scope>NUCLEOTIDE SEQUENCE</scope>
    <source>
        <strain evidence="5">20211129_DDA</strain>
        <tissue evidence="5">Liver</tissue>
    </source>
</reference>
<dbReference type="PANTHER" id="PTHR11592:SF81">
    <property type="entry name" value="GLUTATHIONE PEROXIDASE"/>
    <property type="match status" value="1"/>
</dbReference>
<keyword evidence="6" id="KW-1185">Reference proteome</keyword>
<keyword evidence="3 4" id="KW-0560">Oxidoreductase</keyword>
<evidence type="ECO:0000256" key="1">
    <source>
        <dbReference type="ARBA" id="ARBA00006926"/>
    </source>
</evidence>
<protein>
    <recommendedName>
        <fullName evidence="4">Glutathione peroxidase</fullName>
    </recommendedName>
</protein>
<proteinExistence type="inferred from homology"/>
<dbReference type="GO" id="GO:0004602">
    <property type="term" value="F:glutathione peroxidase activity"/>
    <property type="evidence" value="ECO:0007669"/>
    <property type="project" value="TreeGrafter"/>
</dbReference>
<dbReference type="Gene3D" id="3.40.30.10">
    <property type="entry name" value="Glutaredoxin"/>
    <property type="match status" value="1"/>
</dbReference>
<dbReference type="PIRSF" id="PIRSF000303">
    <property type="entry name" value="Glutathion_perox"/>
    <property type="match status" value="1"/>
</dbReference>
<dbReference type="EMBL" id="JANPWB010000010">
    <property type="protein sequence ID" value="KAJ1142723.1"/>
    <property type="molecule type" value="Genomic_DNA"/>
</dbReference>
<dbReference type="InterPro" id="IPR000889">
    <property type="entry name" value="Glutathione_peroxidase"/>
</dbReference>
<keyword evidence="2 4" id="KW-0575">Peroxidase</keyword>
<evidence type="ECO:0000256" key="3">
    <source>
        <dbReference type="ARBA" id="ARBA00023002"/>
    </source>
</evidence>
<dbReference type="Pfam" id="PF00255">
    <property type="entry name" value="GSHPx"/>
    <property type="match status" value="1"/>
</dbReference>
<dbReference type="Proteomes" id="UP001066276">
    <property type="component" value="Chromosome 6"/>
</dbReference>
<evidence type="ECO:0000256" key="2">
    <source>
        <dbReference type="ARBA" id="ARBA00022559"/>
    </source>
</evidence>
<evidence type="ECO:0000313" key="5">
    <source>
        <dbReference type="EMBL" id="KAJ1142723.1"/>
    </source>
</evidence>
<organism evidence="5 6">
    <name type="scientific">Pleurodeles waltl</name>
    <name type="common">Iberian ribbed newt</name>
    <dbReference type="NCBI Taxonomy" id="8319"/>
    <lineage>
        <taxon>Eukaryota</taxon>
        <taxon>Metazoa</taxon>
        <taxon>Chordata</taxon>
        <taxon>Craniata</taxon>
        <taxon>Vertebrata</taxon>
        <taxon>Euteleostomi</taxon>
        <taxon>Amphibia</taxon>
        <taxon>Batrachia</taxon>
        <taxon>Caudata</taxon>
        <taxon>Salamandroidea</taxon>
        <taxon>Salamandridae</taxon>
        <taxon>Pleurodelinae</taxon>
        <taxon>Pleurodeles</taxon>
    </lineage>
</organism>
<gene>
    <name evidence="5" type="ORF">NDU88_009036</name>
</gene>
<dbReference type="PANTHER" id="PTHR11592">
    <property type="entry name" value="GLUTATHIONE PEROXIDASE"/>
    <property type="match status" value="1"/>
</dbReference>
<dbReference type="InterPro" id="IPR036249">
    <property type="entry name" value="Thioredoxin-like_sf"/>
</dbReference>
<dbReference type="PROSITE" id="PS00763">
    <property type="entry name" value="GLUTATHIONE_PEROXID_2"/>
    <property type="match status" value="1"/>
</dbReference>
<dbReference type="InterPro" id="IPR029760">
    <property type="entry name" value="GPX_CS"/>
</dbReference>
<comment type="caution">
    <text evidence="5">The sequence shown here is derived from an EMBL/GenBank/DDBJ whole genome shotgun (WGS) entry which is preliminary data.</text>
</comment>
<dbReference type="SUPFAM" id="SSF52833">
    <property type="entry name" value="Thioredoxin-like"/>
    <property type="match status" value="1"/>
</dbReference>
<name>A0AAV7QWG0_PLEWA</name>
<dbReference type="PROSITE" id="PS51355">
    <property type="entry name" value="GLUTATHIONE_PEROXID_3"/>
    <property type="match status" value="1"/>
</dbReference>
<evidence type="ECO:0000313" key="6">
    <source>
        <dbReference type="Proteomes" id="UP001066276"/>
    </source>
</evidence>
<dbReference type="PRINTS" id="PR01011">
    <property type="entry name" value="GLUTPROXDASE"/>
</dbReference>
<dbReference type="AlphaFoldDB" id="A0AAV7QWG0"/>
<evidence type="ECO:0000256" key="4">
    <source>
        <dbReference type="RuleBase" id="RU000499"/>
    </source>
</evidence>